<keyword evidence="6 8" id="KW-0675">Receptor</keyword>
<dbReference type="VEuPathDB" id="VectorBase:AALB20_036770"/>
<accession>A0A182FHH0</accession>
<comment type="similarity">
    <text evidence="8">Belongs to the insect chemoreceptor superfamily. Gustatory receptor (GR) family.</text>
</comment>
<dbReference type="STRING" id="7167.A0A182FHH0"/>
<evidence type="ECO:0000256" key="5">
    <source>
        <dbReference type="ARBA" id="ARBA00023136"/>
    </source>
</evidence>
<organism evidence="9 10">
    <name type="scientific">Anopheles albimanus</name>
    <name type="common">New world malaria mosquito</name>
    <dbReference type="NCBI Taxonomy" id="7167"/>
    <lineage>
        <taxon>Eukaryota</taxon>
        <taxon>Metazoa</taxon>
        <taxon>Ecdysozoa</taxon>
        <taxon>Arthropoda</taxon>
        <taxon>Hexapoda</taxon>
        <taxon>Insecta</taxon>
        <taxon>Pterygota</taxon>
        <taxon>Neoptera</taxon>
        <taxon>Endopterygota</taxon>
        <taxon>Diptera</taxon>
        <taxon>Nematocera</taxon>
        <taxon>Culicoidea</taxon>
        <taxon>Culicidae</taxon>
        <taxon>Anophelinae</taxon>
        <taxon>Anopheles</taxon>
    </lineage>
</organism>
<dbReference type="GO" id="GO:0050909">
    <property type="term" value="P:sensory perception of taste"/>
    <property type="evidence" value="ECO:0007669"/>
    <property type="project" value="InterPro"/>
</dbReference>
<evidence type="ECO:0000313" key="10">
    <source>
        <dbReference type="Proteomes" id="UP000069272"/>
    </source>
</evidence>
<evidence type="ECO:0000256" key="4">
    <source>
        <dbReference type="ARBA" id="ARBA00022989"/>
    </source>
</evidence>
<feature type="transmembrane region" description="Helical" evidence="8">
    <location>
        <begin position="365"/>
        <end position="387"/>
    </location>
</feature>
<keyword evidence="4 8" id="KW-1133">Transmembrane helix</keyword>
<feature type="transmembrane region" description="Helical" evidence="8">
    <location>
        <begin position="89"/>
        <end position="107"/>
    </location>
</feature>
<feature type="transmembrane region" description="Helical" evidence="8">
    <location>
        <begin position="46"/>
        <end position="69"/>
    </location>
</feature>
<evidence type="ECO:0000256" key="1">
    <source>
        <dbReference type="ARBA" id="ARBA00004651"/>
    </source>
</evidence>
<evidence type="ECO:0000313" key="9">
    <source>
        <dbReference type="EnsemblMetazoa" id="AALB005963-PB"/>
    </source>
</evidence>
<dbReference type="GO" id="GO:0043025">
    <property type="term" value="C:neuronal cell body"/>
    <property type="evidence" value="ECO:0007669"/>
    <property type="project" value="TreeGrafter"/>
</dbReference>
<comment type="subcellular location">
    <subcellularLocation>
        <location evidence="1 8">Cell membrane</location>
        <topology evidence="1 8">Multi-pass membrane protein</topology>
    </subcellularLocation>
</comment>
<dbReference type="GO" id="GO:0007635">
    <property type="term" value="P:chemosensory behavior"/>
    <property type="evidence" value="ECO:0007669"/>
    <property type="project" value="TreeGrafter"/>
</dbReference>
<dbReference type="GO" id="GO:0005886">
    <property type="term" value="C:plasma membrane"/>
    <property type="evidence" value="ECO:0007669"/>
    <property type="project" value="UniProtKB-SubCell"/>
</dbReference>
<feature type="transmembrane region" description="Helical" evidence="8">
    <location>
        <begin position="175"/>
        <end position="197"/>
    </location>
</feature>
<feature type="transmembrane region" description="Helical" evidence="8">
    <location>
        <begin position="334"/>
        <end position="353"/>
    </location>
</feature>
<dbReference type="PANTHER" id="PTHR21143:SF104">
    <property type="entry name" value="GUSTATORY RECEPTOR 8A-RELATED"/>
    <property type="match status" value="1"/>
</dbReference>
<dbReference type="GO" id="GO:0008049">
    <property type="term" value="P:male courtship behavior"/>
    <property type="evidence" value="ECO:0007669"/>
    <property type="project" value="TreeGrafter"/>
</dbReference>
<dbReference type="GO" id="GO:0030425">
    <property type="term" value="C:dendrite"/>
    <property type="evidence" value="ECO:0007669"/>
    <property type="project" value="TreeGrafter"/>
</dbReference>
<dbReference type="Proteomes" id="UP000069272">
    <property type="component" value="Chromosome 3L"/>
</dbReference>
<dbReference type="AlphaFoldDB" id="A0A182FHH0"/>
<keyword evidence="7 8" id="KW-0807">Transducer</keyword>
<proteinExistence type="inferred from homology"/>
<dbReference type="Pfam" id="PF08395">
    <property type="entry name" value="7tm_7"/>
    <property type="match status" value="2"/>
</dbReference>
<evidence type="ECO:0000256" key="2">
    <source>
        <dbReference type="ARBA" id="ARBA00022475"/>
    </source>
</evidence>
<dbReference type="InterPro" id="IPR013604">
    <property type="entry name" value="7TM_chemorcpt"/>
</dbReference>
<evidence type="ECO:0000256" key="6">
    <source>
        <dbReference type="ARBA" id="ARBA00023170"/>
    </source>
</evidence>
<reference evidence="9 10" key="1">
    <citation type="journal article" date="2017" name="G3 (Bethesda)">
        <title>The Physical Genome Mapping of Anopheles albimanus Corrected Scaffold Misassemblies and Identified Interarm Rearrangements in Genus Anopheles.</title>
        <authorList>
            <person name="Artemov G.N."/>
            <person name="Peery A.N."/>
            <person name="Jiang X."/>
            <person name="Tu Z."/>
            <person name="Stegniy V.N."/>
            <person name="Sharakhova M.V."/>
            <person name="Sharakhov I.V."/>
        </authorList>
    </citation>
    <scope>NUCLEOTIDE SEQUENCE [LARGE SCALE GENOMIC DNA]</scope>
    <source>
        <strain evidence="9 10">ALBI9_A</strain>
    </source>
</reference>
<dbReference type="VEuPathDB" id="VectorBase:AALB005963"/>
<dbReference type="PANTHER" id="PTHR21143">
    <property type="entry name" value="INVERTEBRATE GUSTATORY RECEPTOR"/>
    <property type="match status" value="1"/>
</dbReference>
<reference evidence="9" key="2">
    <citation type="submission" date="2022-08" db="UniProtKB">
        <authorList>
            <consortium name="EnsemblMetazoa"/>
        </authorList>
    </citation>
    <scope>IDENTIFICATION</scope>
    <source>
        <strain evidence="9">STECLA/ALBI9_A</strain>
    </source>
</reference>
<protein>
    <recommendedName>
        <fullName evidence="8">Gustatory receptor</fullName>
    </recommendedName>
</protein>
<evidence type="ECO:0000256" key="8">
    <source>
        <dbReference type="RuleBase" id="RU363108"/>
    </source>
</evidence>
<keyword evidence="5 8" id="KW-0472">Membrane</keyword>
<dbReference type="EnsemblMetazoa" id="AALB005963-RB">
    <property type="protein sequence ID" value="AALB005963-PB"/>
    <property type="gene ID" value="AALB005963"/>
</dbReference>
<keyword evidence="3 8" id="KW-0812">Transmembrane</keyword>
<keyword evidence="10" id="KW-1185">Reference proteome</keyword>
<sequence>MNRMPSKPAESTFCQIMKPIYYVSKLAGLWPQSFTRSTPGVTVLDIVYVMAVYSAFGYCIIVNSSVKLWDYYMNPFESNILRYGLQTHLVNGLYLGVIIITTNIIQYKKKWEYMYLMESVTQVVEQEFHVKSPVRVVQFFITTVIAAQNIYLLGILLGYYILIERTLNITTTYLYASYYLMNLSTLALMNEYTYFVVHIRRLMTVVNRLLKQLLLNDADSSDLILLDRGRKAKTPTIAYDEIFTVYGQAKKDFGSVGSDAKTPKSPKITMVAPTSAGFNKFSSTTVLSTYVTKLKIDSQSSMESILKTLNRLSTLHFHLCDAIRLVNRISSLQLMLLFGAMFVFLVFGLFTIYKAFNSGTWAFKIMAIANGTWIGFYILVMLTVITATTNAQATGREAGDIIHQIVRKHQNHFSNDVIERLSTMSLQIKMRDMSFSCGLFKFDWQLFSSILSACAMYLVFLIQFDVTPPVGFTSPNITAMLDASNILSDDL</sequence>
<keyword evidence="2 8" id="KW-1003">Cell membrane</keyword>
<dbReference type="GO" id="GO:0007165">
    <property type="term" value="P:signal transduction"/>
    <property type="evidence" value="ECO:0007669"/>
    <property type="project" value="UniProtKB-KW"/>
</dbReference>
<dbReference type="GO" id="GO:0030424">
    <property type="term" value="C:axon"/>
    <property type="evidence" value="ECO:0007669"/>
    <property type="project" value="TreeGrafter"/>
</dbReference>
<feature type="transmembrane region" description="Helical" evidence="8">
    <location>
        <begin position="444"/>
        <end position="464"/>
    </location>
</feature>
<comment type="function">
    <text evidence="8">Gustatory receptor which mediates acceptance or avoidance behavior, depending on its substrates.</text>
</comment>
<name>A0A182FHH0_ANOAL</name>
<feature type="transmembrane region" description="Helical" evidence="8">
    <location>
        <begin position="139"/>
        <end position="163"/>
    </location>
</feature>
<evidence type="ECO:0000256" key="7">
    <source>
        <dbReference type="ARBA" id="ARBA00023224"/>
    </source>
</evidence>
<evidence type="ECO:0000256" key="3">
    <source>
        <dbReference type="ARBA" id="ARBA00022692"/>
    </source>
</evidence>